<dbReference type="GO" id="GO:0006954">
    <property type="term" value="P:inflammatory response"/>
    <property type="evidence" value="ECO:0007669"/>
    <property type="project" value="InterPro"/>
</dbReference>
<proteinExistence type="inferred from homology"/>
<evidence type="ECO:0000313" key="8">
    <source>
        <dbReference type="Proteomes" id="UP001501920"/>
    </source>
</evidence>
<dbReference type="InterPro" id="IPR010345">
    <property type="entry name" value="IL-17_fam"/>
</dbReference>
<dbReference type="PRINTS" id="PR01932">
    <property type="entry name" value="INTRLEUKIN17"/>
</dbReference>
<keyword evidence="4" id="KW-0964">Secreted</keyword>
<evidence type="ECO:0000256" key="5">
    <source>
        <dbReference type="ARBA" id="ARBA00022729"/>
    </source>
</evidence>
<name>A0AAR2JIS3_PYGNA</name>
<feature type="chain" id="PRO_5043905183" description="Interleukin 17d" evidence="6">
    <location>
        <begin position="29"/>
        <end position="206"/>
    </location>
</feature>
<keyword evidence="3" id="KW-0202">Cytokine</keyword>
<evidence type="ECO:0000313" key="7">
    <source>
        <dbReference type="Ensembl" id="ENSPNAP00000051938.1"/>
    </source>
</evidence>
<dbReference type="AlphaFoldDB" id="A0AAR2JIS3"/>
<dbReference type="InterPro" id="IPR020440">
    <property type="entry name" value="IL-17_chr"/>
</dbReference>
<accession>A0AAR2JIS3</accession>
<protein>
    <recommendedName>
        <fullName evidence="9">Interleukin 17d</fullName>
    </recommendedName>
</protein>
<evidence type="ECO:0000256" key="3">
    <source>
        <dbReference type="ARBA" id="ARBA00022514"/>
    </source>
</evidence>
<dbReference type="Proteomes" id="UP001501920">
    <property type="component" value="Chromosome 6"/>
</dbReference>
<evidence type="ECO:0000256" key="1">
    <source>
        <dbReference type="ARBA" id="ARBA00004613"/>
    </source>
</evidence>
<evidence type="ECO:0000256" key="6">
    <source>
        <dbReference type="SAM" id="SignalP"/>
    </source>
</evidence>
<evidence type="ECO:0000256" key="4">
    <source>
        <dbReference type="ARBA" id="ARBA00022525"/>
    </source>
</evidence>
<dbReference type="Ensembl" id="ENSPNAT00000046187.1">
    <property type="protein sequence ID" value="ENSPNAP00000051938.1"/>
    <property type="gene ID" value="ENSPNAG00000035412.1"/>
</dbReference>
<keyword evidence="5 6" id="KW-0732">Signal</keyword>
<dbReference type="SUPFAM" id="SSF57501">
    <property type="entry name" value="Cystine-knot cytokines"/>
    <property type="match status" value="1"/>
</dbReference>
<dbReference type="InterPro" id="IPR029034">
    <property type="entry name" value="Cystine-knot_cytokine"/>
</dbReference>
<dbReference type="GO" id="GO:0005615">
    <property type="term" value="C:extracellular space"/>
    <property type="evidence" value="ECO:0007669"/>
    <property type="project" value="UniProtKB-KW"/>
</dbReference>
<organism evidence="7 8">
    <name type="scientific">Pygocentrus nattereri</name>
    <name type="common">Red-bellied piranha</name>
    <dbReference type="NCBI Taxonomy" id="42514"/>
    <lineage>
        <taxon>Eukaryota</taxon>
        <taxon>Metazoa</taxon>
        <taxon>Chordata</taxon>
        <taxon>Craniata</taxon>
        <taxon>Vertebrata</taxon>
        <taxon>Euteleostomi</taxon>
        <taxon>Actinopterygii</taxon>
        <taxon>Neopterygii</taxon>
        <taxon>Teleostei</taxon>
        <taxon>Ostariophysi</taxon>
        <taxon>Characiformes</taxon>
        <taxon>Characoidei</taxon>
        <taxon>Pygocentrus</taxon>
    </lineage>
</organism>
<dbReference type="GeneTree" id="ENSGT00940000161739"/>
<reference evidence="7" key="2">
    <citation type="submission" date="2025-08" db="UniProtKB">
        <authorList>
            <consortium name="Ensembl"/>
        </authorList>
    </citation>
    <scope>IDENTIFICATION</scope>
</reference>
<reference evidence="7" key="3">
    <citation type="submission" date="2025-09" db="UniProtKB">
        <authorList>
            <consortium name="Ensembl"/>
        </authorList>
    </citation>
    <scope>IDENTIFICATION</scope>
</reference>
<comment type="similarity">
    <text evidence="2">Belongs to the IL-17 family.</text>
</comment>
<dbReference type="RefSeq" id="XP_017560096.1">
    <property type="nucleotide sequence ID" value="XM_017704607.2"/>
</dbReference>
<dbReference type="CTD" id="53342"/>
<reference evidence="7 8" key="1">
    <citation type="submission" date="2020-10" db="EMBL/GenBank/DDBJ databases">
        <title>Pygocentrus nattereri (red-bellied piranha) genome, fPygNat1, primary haplotype.</title>
        <authorList>
            <person name="Myers G."/>
            <person name="Meyer A."/>
            <person name="Karagic N."/>
            <person name="Pippel M."/>
            <person name="Winkler S."/>
            <person name="Tracey A."/>
            <person name="Wood J."/>
            <person name="Formenti G."/>
            <person name="Howe K."/>
            <person name="Fedrigo O."/>
            <person name="Jarvis E.D."/>
        </authorList>
    </citation>
    <scope>NUCLEOTIDE SEQUENCE [LARGE SCALE GENOMIC DNA]</scope>
</reference>
<dbReference type="GO" id="GO:0005125">
    <property type="term" value="F:cytokine activity"/>
    <property type="evidence" value="ECO:0007669"/>
    <property type="project" value="UniProtKB-KW"/>
</dbReference>
<evidence type="ECO:0008006" key="9">
    <source>
        <dbReference type="Google" id="ProtNLM"/>
    </source>
</evidence>
<sequence length="206" mass="22642">MWDSLNMRAGRFASLSLLLLVLVCSAEGLKGLKGLKVRRRAWRTRPCADLPEELLEQMFGRMSVGVLSAFSHTLQLVPGPQNLSCPSAARRSPNGASRTPVNLLSLSPWAYRINHDPARYPRFLPEAYCLCKGCLTGPKGEESEQFHSVPVYVPTAVLRRTGSCLGGRHSYIESYVSVPVGCTCVPALQDTHSLSSKQSKAKKRTK</sequence>
<comment type="subcellular location">
    <subcellularLocation>
        <location evidence="1">Secreted</location>
    </subcellularLocation>
</comment>
<keyword evidence="8" id="KW-1185">Reference proteome</keyword>
<dbReference type="Gene3D" id="2.10.90.10">
    <property type="entry name" value="Cystine-knot cytokines"/>
    <property type="match status" value="1"/>
</dbReference>
<dbReference type="Pfam" id="PF06083">
    <property type="entry name" value="IL17"/>
    <property type="match status" value="1"/>
</dbReference>
<gene>
    <name evidence="7" type="primary">IL17D</name>
</gene>
<dbReference type="FunFam" id="2.10.90.10:FF:000044">
    <property type="entry name" value="Interleukin 17D"/>
    <property type="match status" value="1"/>
</dbReference>
<dbReference type="GeneID" id="108431455"/>
<feature type="signal peptide" evidence="6">
    <location>
        <begin position="1"/>
        <end position="28"/>
    </location>
</feature>
<evidence type="ECO:0000256" key="2">
    <source>
        <dbReference type="ARBA" id="ARBA00007236"/>
    </source>
</evidence>